<evidence type="ECO:0000256" key="1">
    <source>
        <dbReference type="ARBA" id="ARBA00007362"/>
    </source>
</evidence>
<keyword evidence="2" id="KW-0812">Transmembrane</keyword>
<feature type="domain" description="EamA" evidence="3">
    <location>
        <begin position="161"/>
        <end position="293"/>
    </location>
</feature>
<dbReference type="KEGG" id="cck:Ccar_08955"/>
<feature type="transmembrane region" description="Helical" evidence="2">
    <location>
        <begin position="191"/>
        <end position="208"/>
    </location>
</feature>
<name>C6Q055_9CLOT</name>
<dbReference type="InterPro" id="IPR000620">
    <property type="entry name" value="EamA_dom"/>
</dbReference>
<dbReference type="InterPro" id="IPR037185">
    <property type="entry name" value="EmrE-like"/>
</dbReference>
<dbReference type="AlphaFoldDB" id="C6Q055"/>
<feature type="transmembrane region" description="Helical" evidence="2">
    <location>
        <begin position="220"/>
        <end position="241"/>
    </location>
</feature>
<evidence type="ECO:0000313" key="4">
    <source>
        <dbReference type="EMBL" id="EET85133.1"/>
    </source>
</evidence>
<feature type="transmembrane region" description="Helical" evidence="2">
    <location>
        <begin position="44"/>
        <end position="65"/>
    </location>
</feature>
<keyword evidence="5" id="KW-1185">Reference proteome</keyword>
<feature type="transmembrane region" description="Helical" evidence="2">
    <location>
        <begin position="21"/>
        <end position="38"/>
    </location>
</feature>
<proteinExistence type="inferred from homology"/>
<dbReference type="eggNOG" id="COG0697">
    <property type="taxonomic scope" value="Bacteria"/>
</dbReference>
<dbReference type="PANTHER" id="PTHR22911:SF102">
    <property type="entry name" value="MEMBRANE PROTEIN"/>
    <property type="match status" value="1"/>
</dbReference>
<comment type="similarity">
    <text evidence="1">Belongs to the EamA transporter family.</text>
</comment>
<dbReference type="SUPFAM" id="SSF103481">
    <property type="entry name" value="Multidrug resistance efflux transporter EmrE"/>
    <property type="match status" value="2"/>
</dbReference>
<reference evidence="4 5" key="1">
    <citation type="submission" date="2009-06" db="EMBL/GenBank/DDBJ databases">
        <title>The draft genome of Clostridium carboxidivorans P7.</title>
        <authorList>
            <consortium name="US DOE Joint Genome Institute (JGI-PGF)"/>
            <person name="Lucas S."/>
            <person name="Copeland A."/>
            <person name="Lapidus A."/>
            <person name="Glavina del Rio T."/>
            <person name="Tice H."/>
            <person name="Bruce D."/>
            <person name="Goodwin L."/>
            <person name="Pitluck S."/>
            <person name="Larimer F."/>
            <person name="Land M.L."/>
            <person name="Hauser L."/>
            <person name="Hemme C.L."/>
        </authorList>
    </citation>
    <scope>NUCLEOTIDE SEQUENCE [LARGE SCALE GENOMIC DNA]</scope>
    <source>
        <strain evidence="4 5">P7</strain>
    </source>
</reference>
<organism evidence="4 5">
    <name type="scientific">Clostridium carboxidivorans P7</name>
    <dbReference type="NCBI Taxonomy" id="536227"/>
    <lineage>
        <taxon>Bacteria</taxon>
        <taxon>Bacillati</taxon>
        <taxon>Bacillota</taxon>
        <taxon>Clostridia</taxon>
        <taxon>Eubacteriales</taxon>
        <taxon>Clostridiaceae</taxon>
        <taxon>Clostridium</taxon>
    </lineage>
</organism>
<comment type="caution">
    <text evidence="4">The sequence shown here is derived from an EMBL/GenBank/DDBJ whole genome shotgun (WGS) entry which is preliminary data.</text>
</comment>
<keyword evidence="2" id="KW-1133">Transmembrane helix</keyword>
<dbReference type="PATRIC" id="fig|536227.13.peg.1876"/>
<dbReference type="GO" id="GO:0016020">
    <property type="term" value="C:membrane"/>
    <property type="evidence" value="ECO:0007669"/>
    <property type="project" value="InterPro"/>
</dbReference>
<feature type="transmembrane region" description="Helical" evidence="2">
    <location>
        <begin position="278"/>
        <end position="297"/>
    </location>
</feature>
<evidence type="ECO:0000313" key="5">
    <source>
        <dbReference type="Proteomes" id="UP000004198"/>
    </source>
</evidence>
<dbReference type="PANTHER" id="PTHR22911">
    <property type="entry name" value="ACYL-MALONYL CONDENSING ENZYME-RELATED"/>
    <property type="match status" value="1"/>
</dbReference>
<feature type="transmembrane region" description="Helical" evidence="2">
    <location>
        <begin position="160"/>
        <end position="179"/>
    </location>
</feature>
<feature type="transmembrane region" description="Helical" evidence="2">
    <location>
        <begin position="77"/>
        <end position="97"/>
    </location>
</feature>
<feature type="transmembrane region" description="Helical" evidence="2">
    <location>
        <begin position="103"/>
        <end position="125"/>
    </location>
</feature>
<feature type="transmembrane region" description="Helical" evidence="2">
    <location>
        <begin position="134"/>
        <end position="154"/>
    </location>
</feature>
<feature type="transmembrane region" description="Helical" evidence="2">
    <location>
        <begin position="253"/>
        <end position="272"/>
    </location>
</feature>
<gene>
    <name evidence="4" type="ORF">CcarbDRAFT_4422</name>
</gene>
<dbReference type="EMBL" id="ACVI01000107">
    <property type="protein sequence ID" value="EET85133.1"/>
    <property type="molecule type" value="Genomic_DNA"/>
</dbReference>
<dbReference type="Pfam" id="PF00892">
    <property type="entry name" value="EamA"/>
    <property type="match status" value="2"/>
</dbReference>
<feature type="domain" description="EamA" evidence="3">
    <location>
        <begin position="21"/>
        <end position="148"/>
    </location>
</feature>
<accession>C6Q055</accession>
<dbReference type="RefSeq" id="WP_007063307.1">
    <property type="nucleotide sequence ID" value="NZ_ACVI01000107.1"/>
</dbReference>
<sequence length="302" mass="32875">MNLDKANAENLESMKNAKIKLVASMLIFGSIGLFVRNIDMPSSIIALVRGIIGSTFLFIISYVMHRNASFKAIKANLLPLMVSGAAIGFNWIFLFQAYKYTTIAKATLCYYFAPVLVIFLSPFILKEKLNATKVMCIIGAMIGMFLIVGIGSSAAEKNQFLGILYGTTAAILYASVIITNKFIKNLSGMESGMVQLGVAAVVLLPYVFVTEKISIIQLNFKAILLILVVGIVHTGIAYLLYFSAILKLKGQTIAVFSYIDPISAIIMSSVFLGERMTIIQLFGGILILGTTFINELCGKNSI</sequence>
<dbReference type="OrthoDB" id="9814238at2"/>
<evidence type="ECO:0000259" key="3">
    <source>
        <dbReference type="Pfam" id="PF00892"/>
    </source>
</evidence>
<evidence type="ECO:0000256" key="2">
    <source>
        <dbReference type="SAM" id="Phobius"/>
    </source>
</evidence>
<keyword evidence="2" id="KW-0472">Membrane</keyword>
<protein>
    <recommendedName>
        <fullName evidence="3">EamA domain-containing protein</fullName>
    </recommendedName>
</protein>
<dbReference type="Proteomes" id="UP000004198">
    <property type="component" value="Unassembled WGS sequence"/>
</dbReference>
<dbReference type="STRING" id="536227.Ccar_08955"/>